<evidence type="ECO:0000256" key="11">
    <source>
        <dbReference type="PIRSR" id="PIRSR006268-2"/>
    </source>
</evidence>
<dbReference type="Proteomes" id="UP000186074">
    <property type="component" value="Chromosome"/>
</dbReference>
<comment type="catalytic activity">
    <reaction evidence="9 10">
        <text>L-threonyl-[protein] + FAD = FMN-L-threonyl-[protein] + AMP + H(+)</text>
        <dbReference type="Rhea" id="RHEA:36847"/>
        <dbReference type="Rhea" id="RHEA-COMP:11060"/>
        <dbReference type="Rhea" id="RHEA-COMP:11061"/>
        <dbReference type="ChEBI" id="CHEBI:15378"/>
        <dbReference type="ChEBI" id="CHEBI:30013"/>
        <dbReference type="ChEBI" id="CHEBI:57692"/>
        <dbReference type="ChEBI" id="CHEBI:74257"/>
        <dbReference type="ChEBI" id="CHEBI:456215"/>
        <dbReference type="EC" id="2.7.1.180"/>
    </reaction>
</comment>
<keyword evidence="6 10" id="KW-0274">FAD</keyword>
<reference evidence="12 13" key="1">
    <citation type="submission" date="2017-01" db="EMBL/GenBank/DDBJ databases">
        <title>Genome sequencing of Arcobacter sp. LPB0137.</title>
        <authorList>
            <person name="Lee G.-W."/>
            <person name="Yi H."/>
        </authorList>
    </citation>
    <scope>NUCLEOTIDE SEQUENCE [LARGE SCALE GENOMIC DNA]</scope>
    <source>
        <strain evidence="12 13">LPB0137</strain>
    </source>
</reference>
<evidence type="ECO:0000256" key="8">
    <source>
        <dbReference type="ARBA" id="ARBA00031306"/>
    </source>
</evidence>
<dbReference type="GO" id="GO:0046872">
    <property type="term" value="F:metal ion binding"/>
    <property type="evidence" value="ECO:0007669"/>
    <property type="project" value="UniProtKB-UniRule"/>
</dbReference>
<dbReference type="Pfam" id="PF02424">
    <property type="entry name" value="ApbE"/>
    <property type="match status" value="1"/>
</dbReference>
<dbReference type="GO" id="GO:0016740">
    <property type="term" value="F:transferase activity"/>
    <property type="evidence" value="ECO:0007669"/>
    <property type="project" value="UniProtKB-UniRule"/>
</dbReference>
<evidence type="ECO:0000256" key="5">
    <source>
        <dbReference type="ARBA" id="ARBA00022723"/>
    </source>
</evidence>
<name>A0A1P8KIU6_9BACT</name>
<dbReference type="OrthoDB" id="9778595at2"/>
<dbReference type="RefSeq" id="WP_076083089.1">
    <property type="nucleotide sequence ID" value="NZ_CP019070.1"/>
</dbReference>
<dbReference type="STRING" id="1850254.LPB137_00810"/>
<dbReference type="InterPro" id="IPR024932">
    <property type="entry name" value="ApbE"/>
</dbReference>
<feature type="binding site" evidence="11">
    <location>
        <position position="284"/>
    </location>
    <ligand>
        <name>Mg(2+)</name>
        <dbReference type="ChEBI" id="CHEBI:18420"/>
    </ligand>
</feature>
<proteinExistence type="inferred from homology"/>
<dbReference type="KEGG" id="alp:LPB137_00810"/>
<comment type="cofactor">
    <cofactor evidence="11">
        <name>Mg(2+)</name>
        <dbReference type="ChEBI" id="CHEBI:18420"/>
    </cofactor>
    <cofactor evidence="11">
        <name>Mn(2+)</name>
        <dbReference type="ChEBI" id="CHEBI:29035"/>
    </cofactor>
    <text evidence="11">Magnesium. Can also use manganese.</text>
</comment>
<keyword evidence="13" id="KW-1185">Reference proteome</keyword>
<dbReference type="AlphaFoldDB" id="A0A1P8KIU6"/>
<dbReference type="EC" id="2.7.1.180" evidence="1 10"/>
<comment type="similarity">
    <text evidence="10">Belongs to the ApbE family.</text>
</comment>
<dbReference type="PIRSF" id="PIRSF006268">
    <property type="entry name" value="ApbE"/>
    <property type="match status" value="1"/>
</dbReference>
<dbReference type="SUPFAM" id="SSF143631">
    <property type="entry name" value="ApbE-like"/>
    <property type="match status" value="1"/>
</dbReference>
<evidence type="ECO:0000256" key="9">
    <source>
        <dbReference type="ARBA" id="ARBA00048540"/>
    </source>
</evidence>
<dbReference type="EMBL" id="CP019070">
    <property type="protein sequence ID" value="APW64477.1"/>
    <property type="molecule type" value="Genomic_DNA"/>
</dbReference>
<sequence length="313" mass="35195">MHKTNKSILSRRKFLKISACSLAFSLTPNILNANEREKISWSGIALGAQSNMTLFHKNKLYAKDTLDICINEIKRLENIFSLFIPNSSICLLNKNGNLENSPKELVEVLKFAEDISIKTNGAFDVTVQPLWVAHAKYSNNRNKLKKAIKEAKNLISYKNIQIKEDKISFKKPNVQITLNGIAQGYITDKITSILRQKGFTNVLVDLGELNSIGGYNEQRDWNIATPYLVNTPYLKLNNQAMASSGGYGTMFSKRYHHLFDTKTRTSANYIKSATVKANNATLADALATAICVMPKKENEKLKSTYPEIEIYTS</sequence>
<evidence type="ECO:0000256" key="7">
    <source>
        <dbReference type="ARBA" id="ARBA00022842"/>
    </source>
</evidence>
<keyword evidence="3 10" id="KW-0285">Flavoprotein</keyword>
<keyword evidence="4 10" id="KW-0808">Transferase</keyword>
<keyword evidence="5 10" id="KW-0479">Metal-binding</keyword>
<dbReference type="Gene3D" id="3.10.520.10">
    <property type="entry name" value="ApbE-like domains"/>
    <property type="match status" value="1"/>
</dbReference>
<dbReference type="PANTHER" id="PTHR30040">
    <property type="entry name" value="THIAMINE BIOSYNTHESIS LIPOPROTEIN APBE"/>
    <property type="match status" value="1"/>
</dbReference>
<feature type="binding site" evidence="11">
    <location>
        <position position="288"/>
    </location>
    <ligand>
        <name>Mg(2+)</name>
        <dbReference type="ChEBI" id="CHEBI:18420"/>
    </ligand>
</feature>
<keyword evidence="7 10" id="KW-0460">Magnesium</keyword>
<evidence type="ECO:0000256" key="2">
    <source>
        <dbReference type="ARBA" id="ARBA00016337"/>
    </source>
</evidence>
<evidence type="ECO:0000313" key="12">
    <source>
        <dbReference type="EMBL" id="APW64477.1"/>
    </source>
</evidence>
<evidence type="ECO:0000256" key="10">
    <source>
        <dbReference type="PIRNR" id="PIRNR006268"/>
    </source>
</evidence>
<evidence type="ECO:0000313" key="13">
    <source>
        <dbReference type="Proteomes" id="UP000186074"/>
    </source>
</evidence>
<dbReference type="PANTHER" id="PTHR30040:SF2">
    <property type="entry name" value="FAD:PROTEIN FMN TRANSFERASE"/>
    <property type="match status" value="1"/>
</dbReference>
<evidence type="ECO:0000256" key="3">
    <source>
        <dbReference type="ARBA" id="ARBA00022630"/>
    </source>
</evidence>
<protein>
    <recommendedName>
        <fullName evidence="2 10">FAD:protein FMN transferase</fullName>
        <ecNumber evidence="1 10">2.7.1.180</ecNumber>
    </recommendedName>
    <alternativeName>
        <fullName evidence="8 10">Flavin transferase</fullName>
    </alternativeName>
</protein>
<evidence type="ECO:0000256" key="1">
    <source>
        <dbReference type="ARBA" id="ARBA00011955"/>
    </source>
</evidence>
<feature type="binding site" evidence="11">
    <location>
        <position position="180"/>
    </location>
    <ligand>
        <name>Mg(2+)</name>
        <dbReference type="ChEBI" id="CHEBI:18420"/>
    </ligand>
</feature>
<dbReference type="InterPro" id="IPR003374">
    <property type="entry name" value="ApbE-like_sf"/>
</dbReference>
<organism evidence="12 13">
    <name type="scientific">Poseidonibacter parvus</name>
    <dbReference type="NCBI Taxonomy" id="1850254"/>
    <lineage>
        <taxon>Bacteria</taxon>
        <taxon>Pseudomonadati</taxon>
        <taxon>Campylobacterota</taxon>
        <taxon>Epsilonproteobacteria</taxon>
        <taxon>Campylobacterales</taxon>
        <taxon>Arcobacteraceae</taxon>
        <taxon>Poseidonibacter</taxon>
    </lineage>
</organism>
<accession>A0A1P8KIU6</accession>
<evidence type="ECO:0000256" key="6">
    <source>
        <dbReference type="ARBA" id="ARBA00022827"/>
    </source>
</evidence>
<evidence type="ECO:0000256" key="4">
    <source>
        <dbReference type="ARBA" id="ARBA00022679"/>
    </source>
</evidence>
<gene>
    <name evidence="12" type="ORF">LPB137_00810</name>
</gene>